<comment type="caution">
    <text evidence="3">The sequence shown here is derived from an EMBL/GenBank/DDBJ whole genome shotgun (WGS) entry which is preliminary data.</text>
</comment>
<name>A0ABU6P1Y0_9BACI</name>
<accession>A0ABU6P1Y0</accession>
<reference evidence="3 4" key="1">
    <citation type="submission" date="2023-03" db="EMBL/GenBank/DDBJ databases">
        <title>Bacillus Genome Sequencing.</title>
        <authorList>
            <person name="Dunlap C."/>
        </authorList>
    </citation>
    <scope>NUCLEOTIDE SEQUENCE [LARGE SCALE GENOMIC DNA]</scope>
    <source>
        <strain evidence="3 4">NRS-1717</strain>
    </source>
</reference>
<dbReference type="EMBL" id="JARTFS010000016">
    <property type="protein sequence ID" value="MED4403371.1"/>
    <property type="molecule type" value="Genomic_DNA"/>
</dbReference>
<organism evidence="3 4">
    <name type="scientific">Metabacillus fastidiosus</name>
    <dbReference type="NCBI Taxonomy" id="1458"/>
    <lineage>
        <taxon>Bacteria</taxon>
        <taxon>Bacillati</taxon>
        <taxon>Bacillota</taxon>
        <taxon>Bacilli</taxon>
        <taxon>Bacillales</taxon>
        <taxon>Bacillaceae</taxon>
        <taxon>Metabacillus</taxon>
    </lineage>
</organism>
<protein>
    <submittedName>
        <fullName evidence="3">YheC/YheD family protein</fullName>
    </submittedName>
</protein>
<dbReference type="Pfam" id="PF14398">
    <property type="entry name" value="ATPgrasp_YheCD"/>
    <property type="match status" value="2"/>
</dbReference>
<keyword evidence="1" id="KW-0547">Nucleotide-binding</keyword>
<evidence type="ECO:0000256" key="1">
    <source>
        <dbReference type="PROSITE-ProRule" id="PRU00409"/>
    </source>
</evidence>
<sequence>MKRSQGFEQNDKKIVHFSRQQDSNLNDILFLETRKLNREKDLWVMLDKYKHVILKPVSLKRDSVIIHISINSNNRYNIQYGNKSLEFISQSEAFSHLKSKMKEKPHLIQQYIEFAKVRNHPFDLIVKVEMNEETQSWIVTEKYAKLRGSINLTLLTVDEALAHLDLAKEVTDKIEDHVLKVVRKMEEATFNHKNWELNLGIDLEGKIWMIKANPKPNQIRGQKQNVYTILKDDKFLSSFLPETVKLKTENDLWMLLDKYKKVILKPIFGRGGIGVIKVSKNSSGHYHIQHNKERVSFHEKKQTFSYLKEQIKSKSYLVQQYIDLTRIRKCPFDLRVIVQRGRENSEWNVTGKYAKLAQKGYITTNLSTKAEVLAIEEALQQSNLNSVNIAELLADVDEVALKVAQKLSEVSIQQYIWGLDMGIDSSGRIWIIEANSKPGTKGFRQLDDKSMYKMIRKYKQS</sequence>
<dbReference type="Gene3D" id="3.30.470.20">
    <property type="entry name" value="ATP-grasp fold, B domain"/>
    <property type="match status" value="1"/>
</dbReference>
<proteinExistence type="predicted"/>
<feature type="domain" description="ATP-grasp" evidence="2">
    <location>
        <begin position="233"/>
        <end position="460"/>
    </location>
</feature>
<dbReference type="PROSITE" id="PS50975">
    <property type="entry name" value="ATP_GRASP"/>
    <property type="match status" value="1"/>
</dbReference>
<dbReference type="RefSeq" id="WP_066228413.1">
    <property type="nucleotide sequence ID" value="NZ_JARTFQ010000001.1"/>
</dbReference>
<dbReference type="PANTHER" id="PTHR21621:SF0">
    <property type="entry name" value="BETA-CITRYLGLUTAMATE SYNTHASE B-RELATED"/>
    <property type="match status" value="1"/>
</dbReference>
<dbReference type="PANTHER" id="PTHR21621">
    <property type="entry name" value="RIBOSOMAL PROTEIN S6 MODIFICATION PROTEIN"/>
    <property type="match status" value="1"/>
</dbReference>
<dbReference type="SUPFAM" id="SSF56059">
    <property type="entry name" value="Glutathione synthetase ATP-binding domain-like"/>
    <property type="match status" value="1"/>
</dbReference>
<evidence type="ECO:0000313" key="4">
    <source>
        <dbReference type="Proteomes" id="UP001342826"/>
    </source>
</evidence>
<dbReference type="Proteomes" id="UP001342826">
    <property type="component" value="Unassembled WGS sequence"/>
</dbReference>
<gene>
    <name evidence="3" type="ORF">P9271_18860</name>
</gene>
<dbReference type="GeneID" id="301140807"/>
<keyword evidence="4" id="KW-1185">Reference proteome</keyword>
<evidence type="ECO:0000259" key="2">
    <source>
        <dbReference type="PROSITE" id="PS50975"/>
    </source>
</evidence>
<dbReference type="InterPro" id="IPR011761">
    <property type="entry name" value="ATP-grasp"/>
</dbReference>
<evidence type="ECO:0000313" key="3">
    <source>
        <dbReference type="EMBL" id="MED4403371.1"/>
    </source>
</evidence>
<dbReference type="InterPro" id="IPR026838">
    <property type="entry name" value="YheC/D"/>
</dbReference>
<keyword evidence="1" id="KW-0067">ATP-binding</keyword>